<feature type="domain" description="FAD dependent oxidoreductase" evidence="2">
    <location>
        <begin position="9"/>
        <end position="227"/>
    </location>
</feature>
<organism evidence="3">
    <name type="scientific">marine metagenome</name>
    <dbReference type="NCBI Taxonomy" id="408172"/>
    <lineage>
        <taxon>unclassified sequences</taxon>
        <taxon>metagenomes</taxon>
        <taxon>ecological metagenomes</taxon>
    </lineage>
</organism>
<evidence type="ECO:0000313" key="3">
    <source>
        <dbReference type="EMBL" id="SUZ76343.1"/>
    </source>
</evidence>
<reference evidence="3" key="1">
    <citation type="submission" date="2018-05" db="EMBL/GenBank/DDBJ databases">
        <authorList>
            <person name="Lanie J.A."/>
            <person name="Ng W.-L."/>
            <person name="Kazmierczak K.M."/>
            <person name="Andrzejewski T.M."/>
            <person name="Davidsen T.M."/>
            <person name="Wayne K.J."/>
            <person name="Tettelin H."/>
            <person name="Glass J.I."/>
            <person name="Rusch D."/>
            <person name="Podicherti R."/>
            <person name="Tsui H.-C.T."/>
            <person name="Winkler M.E."/>
        </authorList>
    </citation>
    <scope>NUCLEOTIDE SEQUENCE</scope>
</reference>
<evidence type="ECO:0000256" key="1">
    <source>
        <dbReference type="ARBA" id="ARBA00023002"/>
    </source>
</evidence>
<name>A0A381QFC0_9ZZZZ</name>
<protein>
    <recommendedName>
        <fullName evidence="2">FAD dependent oxidoreductase domain-containing protein</fullName>
    </recommendedName>
</protein>
<dbReference type="PANTHER" id="PTHR13847">
    <property type="entry name" value="SARCOSINE DEHYDROGENASE-RELATED"/>
    <property type="match status" value="1"/>
</dbReference>
<dbReference type="PANTHER" id="PTHR13847:SF287">
    <property type="entry name" value="FAD-DEPENDENT OXIDOREDUCTASE DOMAIN-CONTAINING PROTEIN 1"/>
    <property type="match status" value="1"/>
</dbReference>
<dbReference type="Pfam" id="PF01266">
    <property type="entry name" value="DAO"/>
    <property type="match status" value="1"/>
</dbReference>
<accession>A0A381QFC0</accession>
<keyword evidence="1" id="KW-0560">Oxidoreductase</keyword>
<gene>
    <name evidence="3" type="ORF">METZ01_LOCUS29197</name>
</gene>
<dbReference type="Gene3D" id="3.30.9.10">
    <property type="entry name" value="D-Amino Acid Oxidase, subunit A, domain 2"/>
    <property type="match status" value="1"/>
</dbReference>
<dbReference type="GO" id="GO:0005737">
    <property type="term" value="C:cytoplasm"/>
    <property type="evidence" value="ECO:0007669"/>
    <property type="project" value="TreeGrafter"/>
</dbReference>
<evidence type="ECO:0000259" key="2">
    <source>
        <dbReference type="Pfam" id="PF01266"/>
    </source>
</evidence>
<dbReference type="AlphaFoldDB" id="A0A381QFC0"/>
<dbReference type="InterPro" id="IPR036188">
    <property type="entry name" value="FAD/NAD-bd_sf"/>
</dbReference>
<proteinExistence type="predicted"/>
<dbReference type="GO" id="GO:0016491">
    <property type="term" value="F:oxidoreductase activity"/>
    <property type="evidence" value="ECO:0007669"/>
    <property type="project" value="UniProtKB-KW"/>
</dbReference>
<sequence>MTFPKHSKYIIIGAGIHGLSTAFHLASELKARKLGDATDIIVLDKDAIASGASGIACGVVRNNYYQPAMREIVAHSVEVWESDVETYCYHPVGYMQISYENMREDICSIYEQQRTIGYDSTLIEGTKDSDNYMKNLFNDWQAKNITSVLHEKKGGYANNKQSVYGLARKAKDLGVKIITNTKVIGFKRANGATSAIQSVETDKGSITCDYLVIGAGPWIRDFWNMLELPKKISIRDQDGMMHDKINMWTYWQLEEGVLKVDPSMLTKNNGKTPPVIHIDTDAPLYSVVDGSLLTTSAWGIYYKPDIHFGGVQGGAMPYPVDVKTDEVAIDPYGPASPEFIASPDFATMWCSALAHCHKRFEGQINNFDTSPSGGIGCFTPDNFPIIDVFYENCHIIADSNHGYKMLGIGKLVAKEILGSKSILLAPFSFSRYKTGKLHPASNSPFPWS</sequence>
<dbReference type="SUPFAM" id="SSF51905">
    <property type="entry name" value="FAD/NAD(P)-binding domain"/>
    <property type="match status" value="1"/>
</dbReference>
<dbReference type="Gene3D" id="3.50.50.60">
    <property type="entry name" value="FAD/NAD(P)-binding domain"/>
    <property type="match status" value="1"/>
</dbReference>
<dbReference type="EMBL" id="UINC01001274">
    <property type="protein sequence ID" value="SUZ76343.1"/>
    <property type="molecule type" value="Genomic_DNA"/>
</dbReference>
<dbReference type="InterPro" id="IPR006076">
    <property type="entry name" value="FAD-dep_OxRdtase"/>
</dbReference>